<name>A0A9W5US16_9ACTN</name>
<dbReference type="EMBL" id="BOPD01000015">
    <property type="protein sequence ID" value="GIJ33595.1"/>
    <property type="molecule type" value="Genomic_DNA"/>
</dbReference>
<evidence type="ECO:0000313" key="2">
    <source>
        <dbReference type="Proteomes" id="UP000607311"/>
    </source>
</evidence>
<keyword evidence="2" id="KW-1185">Reference proteome</keyword>
<sequence>MAGELAMETLLITYRVRPDRLDEHLTLLDAVHRDLARLDAPGFRYLTLRLDDGLSFVDVVMGPELPQPLPSLESFGRFRAGLEERCEQRSTAGFTVLGSYGMGG</sequence>
<organism evidence="1 2">
    <name type="scientific">Micromonospora sediminimaris</name>
    <dbReference type="NCBI Taxonomy" id="547162"/>
    <lineage>
        <taxon>Bacteria</taxon>
        <taxon>Bacillati</taxon>
        <taxon>Actinomycetota</taxon>
        <taxon>Actinomycetes</taxon>
        <taxon>Micromonosporales</taxon>
        <taxon>Micromonosporaceae</taxon>
        <taxon>Micromonospora</taxon>
    </lineage>
</organism>
<accession>A0A9W5US16</accession>
<reference evidence="1" key="1">
    <citation type="submission" date="2021-01" db="EMBL/GenBank/DDBJ databases">
        <title>Whole genome shotgun sequence of Verrucosispora sediminis NBRC 107745.</title>
        <authorList>
            <person name="Komaki H."/>
            <person name="Tamura T."/>
        </authorList>
    </citation>
    <scope>NUCLEOTIDE SEQUENCE</scope>
    <source>
        <strain evidence="1">NBRC 107745</strain>
    </source>
</reference>
<evidence type="ECO:0008006" key="3">
    <source>
        <dbReference type="Google" id="ProtNLM"/>
    </source>
</evidence>
<proteinExistence type="predicted"/>
<protein>
    <recommendedName>
        <fullName evidence="3">Quinol monooxygenase YgiN</fullName>
    </recommendedName>
</protein>
<comment type="caution">
    <text evidence="1">The sequence shown here is derived from an EMBL/GenBank/DDBJ whole genome shotgun (WGS) entry which is preliminary data.</text>
</comment>
<dbReference type="Proteomes" id="UP000607311">
    <property type="component" value="Unassembled WGS sequence"/>
</dbReference>
<dbReference type="AlphaFoldDB" id="A0A9W5US16"/>
<gene>
    <name evidence="1" type="ORF">Vse01_27430</name>
</gene>
<evidence type="ECO:0000313" key="1">
    <source>
        <dbReference type="EMBL" id="GIJ33595.1"/>
    </source>
</evidence>